<dbReference type="SUPFAM" id="SSF47413">
    <property type="entry name" value="lambda repressor-like DNA-binding domains"/>
    <property type="match status" value="1"/>
</dbReference>
<proteinExistence type="predicted"/>
<feature type="domain" description="HTH lacI-type" evidence="4">
    <location>
        <begin position="6"/>
        <end position="60"/>
    </location>
</feature>
<evidence type="ECO:0000256" key="3">
    <source>
        <dbReference type="ARBA" id="ARBA00023163"/>
    </source>
</evidence>
<evidence type="ECO:0000313" key="6">
    <source>
        <dbReference type="Proteomes" id="UP000558192"/>
    </source>
</evidence>
<reference evidence="5 6" key="1">
    <citation type="submission" date="2020-03" db="EMBL/GenBank/DDBJ databases">
        <title>Genomic Encyclopedia of Type Strains, Phase IV (KMG-IV): sequencing the most valuable type-strain genomes for metagenomic binning, comparative biology and taxonomic classification.</title>
        <authorList>
            <person name="Goeker M."/>
        </authorList>
    </citation>
    <scope>NUCLEOTIDE SEQUENCE [LARGE SCALE GENOMIC DNA]</scope>
    <source>
        <strain evidence="5 6">DSM 16846</strain>
    </source>
</reference>
<dbReference type="PROSITE" id="PS50932">
    <property type="entry name" value="HTH_LACI_2"/>
    <property type="match status" value="1"/>
</dbReference>
<dbReference type="Pfam" id="PF13377">
    <property type="entry name" value="Peripla_BP_3"/>
    <property type="match status" value="1"/>
</dbReference>
<dbReference type="Pfam" id="PF00356">
    <property type="entry name" value="LacI"/>
    <property type="match status" value="1"/>
</dbReference>
<dbReference type="PANTHER" id="PTHR30146:SF120">
    <property type="entry name" value="ALANINE RACEMASE"/>
    <property type="match status" value="1"/>
</dbReference>
<comment type="caution">
    <text evidence="5">The sequence shown here is derived from an EMBL/GenBank/DDBJ whole genome shotgun (WGS) entry which is preliminary data.</text>
</comment>
<dbReference type="GO" id="GO:0003700">
    <property type="term" value="F:DNA-binding transcription factor activity"/>
    <property type="evidence" value="ECO:0007669"/>
    <property type="project" value="TreeGrafter"/>
</dbReference>
<accession>A0A7X5Y318</accession>
<dbReference type="SMART" id="SM00354">
    <property type="entry name" value="HTH_LACI"/>
    <property type="match status" value="1"/>
</dbReference>
<dbReference type="InterPro" id="IPR046335">
    <property type="entry name" value="LacI/GalR-like_sensor"/>
</dbReference>
<keyword evidence="6" id="KW-1185">Reference proteome</keyword>
<dbReference type="PANTHER" id="PTHR30146">
    <property type="entry name" value="LACI-RELATED TRANSCRIPTIONAL REPRESSOR"/>
    <property type="match status" value="1"/>
</dbReference>
<keyword evidence="3" id="KW-0804">Transcription</keyword>
<dbReference type="GO" id="GO:0000976">
    <property type="term" value="F:transcription cis-regulatory region binding"/>
    <property type="evidence" value="ECO:0007669"/>
    <property type="project" value="TreeGrafter"/>
</dbReference>
<evidence type="ECO:0000313" key="5">
    <source>
        <dbReference type="EMBL" id="NJC04272.1"/>
    </source>
</evidence>
<dbReference type="CDD" id="cd01392">
    <property type="entry name" value="HTH_LacI"/>
    <property type="match status" value="1"/>
</dbReference>
<evidence type="ECO:0000259" key="4">
    <source>
        <dbReference type="PROSITE" id="PS50932"/>
    </source>
</evidence>
<dbReference type="SUPFAM" id="SSF53822">
    <property type="entry name" value="Periplasmic binding protein-like I"/>
    <property type="match status" value="1"/>
</dbReference>
<dbReference type="Gene3D" id="3.40.50.2300">
    <property type="match status" value="2"/>
</dbReference>
<protein>
    <submittedName>
        <fullName evidence="5">DNA-binding LacI/PurR family transcriptional regulator</fullName>
    </submittedName>
</protein>
<evidence type="ECO:0000256" key="1">
    <source>
        <dbReference type="ARBA" id="ARBA00023015"/>
    </source>
</evidence>
<dbReference type="InterPro" id="IPR000843">
    <property type="entry name" value="HTH_LacI"/>
</dbReference>
<dbReference type="AlphaFoldDB" id="A0A7X5Y318"/>
<dbReference type="Proteomes" id="UP000558192">
    <property type="component" value="Unassembled WGS sequence"/>
</dbReference>
<dbReference type="Gene3D" id="1.10.260.40">
    <property type="entry name" value="lambda repressor-like DNA-binding domains"/>
    <property type="match status" value="1"/>
</dbReference>
<organism evidence="5 6">
    <name type="scientific">Sphingomonas kaistensis</name>
    <dbReference type="NCBI Taxonomy" id="298708"/>
    <lineage>
        <taxon>Bacteria</taxon>
        <taxon>Pseudomonadati</taxon>
        <taxon>Pseudomonadota</taxon>
        <taxon>Alphaproteobacteria</taxon>
        <taxon>Sphingomonadales</taxon>
        <taxon>Sphingomonadaceae</taxon>
        <taxon>Sphingomonas</taxon>
    </lineage>
</organism>
<dbReference type="RefSeq" id="WP_168067117.1">
    <property type="nucleotide sequence ID" value="NZ_JAATJC010000001.1"/>
</dbReference>
<keyword evidence="2 5" id="KW-0238">DNA-binding</keyword>
<gene>
    <name evidence="5" type="ORF">GGQ97_000065</name>
</gene>
<dbReference type="EMBL" id="JAATJC010000001">
    <property type="protein sequence ID" value="NJC04272.1"/>
    <property type="molecule type" value="Genomic_DNA"/>
</dbReference>
<dbReference type="InterPro" id="IPR010982">
    <property type="entry name" value="Lambda_DNA-bd_dom_sf"/>
</dbReference>
<sequence length="341" mass="37072">MTQRRPTSFDIAALAGVSQPTVSRALSGNPAVSAETRARVLAAAEQLHYKVDKNASGLRRQQSRTLALLFFEDPTPDETLINPFYLSMLGSMVRACAGHGYDLLISFQQLSDDWHVDFEDSRKADGIILLGYGDYLQYRPRLEALVRRGTHFVCWGNPRANEFGAMIGSDNEAGGREATSHLIAHGRRRIGFVGTVSEGYPEFLDRYRGYVRAHDEASLPAFDRLRVDAGPSEEEGRAAVAELERRGLAYDALFAASDLAAIGAMKALQERGRQVPQDVAVVGFDDLAAAGYASPPLTTVAQDARAAGLALVEALIERIEGREGEPRLLPVSLKVRGSSLA</sequence>
<evidence type="ECO:0000256" key="2">
    <source>
        <dbReference type="ARBA" id="ARBA00023125"/>
    </source>
</evidence>
<dbReference type="InterPro" id="IPR028082">
    <property type="entry name" value="Peripla_BP_I"/>
</dbReference>
<name>A0A7X5Y318_9SPHN</name>
<keyword evidence="1" id="KW-0805">Transcription regulation</keyword>